<name>A0ABR1KYY0_9PEZI</name>
<keyword evidence="2" id="KW-1133">Transmembrane helix</keyword>
<organism evidence="3 4">
    <name type="scientific">Phyllosticta citriasiana</name>
    <dbReference type="NCBI Taxonomy" id="595635"/>
    <lineage>
        <taxon>Eukaryota</taxon>
        <taxon>Fungi</taxon>
        <taxon>Dikarya</taxon>
        <taxon>Ascomycota</taxon>
        <taxon>Pezizomycotina</taxon>
        <taxon>Dothideomycetes</taxon>
        <taxon>Dothideomycetes incertae sedis</taxon>
        <taxon>Botryosphaeriales</taxon>
        <taxon>Phyllostictaceae</taxon>
        <taxon>Phyllosticta</taxon>
    </lineage>
</organism>
<dbReference type="Proteomes" id="UP001363622">
    <property type="component" value="Unassembled WGS sequence"/>
</dbReference>
<sequence>MTTGARLPGSPPLSSWLGLHFLDPLPAVTINQPNCGLLQRQTLMPASLNRHQLLSTCLHSSTISSPFRALLPPCAPAIPSLLLILCFALLHSACIFPPTEPKPRHYKSSSLAMAPVIWGLDLKEMQWSKFKSGYMWNTDYHLRRTKFIVYQLAMILCVVSESLGTAVLSDYLNEQRYIEGMEPGAHVHNNDYVGAGSYNIFVGIWVAFIFGSAFFFDLFWPERREIPGVRKAWRITSVLSCAFTLSSAIVFTVITATRSVHISGIPEDRGRQLASQWPKAKTNPLEYRKNPRAIASIVFLWIGTLFTWVSTVILYLSLSHDEKFGPKSGHARDAEKASVASDSAATDTTSAPAHPTPPPAAAAPGAARGPSPATDVEGTTVSSDRGVRSMDVEKEREAGVRNESPLGSNPPAVE</sequence>
<feature type="compositionally biased region" description="Low complexity" evidence="1">
    <location>
        <begin position="337"/>
        <end position="353"/>
    </location>
</feature>
<feature type="transmembrane region" description="Helical" evidence="2">
    <location>
        <begin position="77"/>
        <end position="97"/>
    </location>
</feature>
<feature type="compositionally biased region" description="Basic and acidic residues" evidence="1">
    <location>
        <begin position="385"/>
        <end position="400"/>
    </location>
</feature>
<feature type="transmembrane region" description="Helical" evidence="2">
    <location>
        <begin position="293"/>
        <end position="318"/>
    </location>
</feature>
<proteinExistence type="predicted"/>
<reference evidence="3 4" key="1">
    <citation type="submission" date="2024-04" db="EMBL/GenBank/DDBJ databases">
        <title>Phyllosticta paracitricarpa is synonymous to the EU quarantine fungus P. citricarpa based on phylogenomic analyses.</title>
        <authorList>
            <consortium name="Lawrence Berkeley National Laboratory"/>
            <person name="Van Ingen-Buijs V.A."/>
            <person name="Van Westerhoven A.C."/>
            <person name="Haridas S."/>
            <person name="Skiadas P."/>
            <person name="Martin F."/>
            <person name="Groenewald J.Z."/>
            <person name="Crous P.W."/>
            <person name="Seidl M.F."/>
        </authorList>
    </citation>
    <scope>NUCLEOTIDE SEQUENCE [LARGE SCALE GENOMIC DNA]</scope>
    <source>
        <strain evidence="3 4">CBS 123371</strain>
    </source>
</reference>
<feature type="transmembrane region" description="Helical" evidence="2">
    <location>
        <begin position="232"/>
        <end position="254"/>
    </location>
</feature>
<feature type="region of interest" description="Disordered" evidence="1">
    <location>
        <begin position="325"/>
        <end position="414"/>
    </location>
</feature>
<evidence type="ECO:0000313" key="4">
    <source>
        <dbReference type="Proteomes" id="UP001363622"/>
    </source>
</evidence>
<protein>
    <submittedName>
        <fullName evidence="3">Uncharacterized protein</fullName>
    </submittedName>
</protein>
<feature type="compositionally biased region" description="Low complexity" evidence="1">
    <location>
        <begin position="362"/>
        <end position="374"/>
    </location>
</feature>
<feature type="compositionally biased region" description="Basic and acidic residues" evidence="1">
    <location>
        <begin position="325"/>
        <end position="336"/>
    </location>
</feature>
<evidence type="ECO:0000313" key="3">
    <source>
        <dbReference type="EMBL" id="KAK7524064.1"/>
    </source>
</evidence>
<comment type="caution">
    <text evidence="3">The sequence shown here is derived from an EMBL/GenBank/DDBJ whole genome shotgun (WGS) entry which is preliminary data.</text>
</comment>
<feature type="transmembrane region" description="Helical" evidence="2">
    <location>
        <begin position="198"/>
        <end position="220"/>
    </location>
</feature>
<feature type="transmembrane region" description="Helical" evidence="2">
    <location>
        <begin position="147"/>
        <end position="168"/>
    </location>
</feature>
<keyword evidence="2" id="KW-0812">Transmembrane</keyword>
<evidence type="ECO:0000256" key="1">
    <source>
        <dbReference type="SAM" id="MobiDB-lite"/>
    </source>
</evidence>
<keyword evidence="4" id="KW-1185">Reference proteome</keyword>
<accession>A0ABR1KYY0</accession>
<dbReference type="EMBL" id="JBBPHU010000001">
    <property type="protein sequence ID" value="KAK7524064.1"/>
    <property type="molecule type" value="Genomic_DNA"/>
</dbReference>
<evidence type="ECO:0000256" key="2">
    <source>
        <dbReference type="SAM" id="Phobius"/>
    </source>
</evidence>
<gene>
    <name evidence="3" type="ORF">IWZ03DRAFT_366246</name>
</gene>
<keyword evidence="2" id="KW-0472">Membrane</keyword>